<accession>A0ABU7A717</accession>
<feature type="non-terminal residue" evidence="2">
    <location>
        <position position="109"/>
    </location>
</feature>
<proteinExistence type="predicted"/>
<dbReference type="Proteomes" id="UP001345963">
    <property type="component" value="Unassembled WGS sequence"/>
</dbReference>
<comment type="caution">
    <text evidence="2">The sequence shown here is derived from an EMBL/GenBank/DDBJ whole genome shotgun (WGS) entry which is preliminary data.</text>
</comment>
<dbReference type="SUPFAM" id="SSF50044">
    <property type="entry name" value="SH3-domain"/>
    <property type="match status" value="1"/>
</dbReference>
<keyword evidence="3" id="KW-1185">Reference proteome</keyword>
<reference evidence="2 3" key="1">
    <citation type="submission" date="2021-07" db="EMBL/GenBank/DDBJ databases">
        <authorList>
            <person name="Palmer J.M."/>
        </authorList>
    </citation>
    <scope>NUCLEOTIDE SEQUENCE [LARGE SCALE GENOMIC DNA]</scope>
    <source>
        <strain evidence="2 3">AT_MEX2019</strain>
        <tissue evidence="2">Muscle</tissue>
    </source>
</reference>
<dbReference type="PANTHER" id="PTHR14234:SF22">
    <property type="entry name" value="RIMS-BINDING PROTEIN 2 ISOFORM X1"/>
    <property type="match status" value="1"/>
</dbReference>
<feature type="compositionally biased region" description="Polar residues" evidence="1">
    <location>
        <begin position="26"/>
        <end position="43"/>
    </location>
</feature>
<dbReference type="Gene3D" id="2.30.30.40">
    <property type="entry name" value="SH3 Domains"/>
    <property type="match status" value="1"/>
</dbReference>
<sequence length="109" mass="12222">DQSAPNAQLLIPLQTEDSEAFKLLSVKSSPVETDRSSSTQQHPPSEMEDETSSSPRSKPRYTGQVRLCTARYSYNPYDGPNEHPEAELPLVAGKYLYVYGDMDDDGFYE</sequence>
<feature type="region of interest" description="Disordered" evidence="1">
    <location>
        <begin position="26"/>
        <end position="62"/>
    </location>
</feature>
<protein>
    <submittedName>
        <fullName evidence="2">RIMS-binding protein 2</fullName>
    </submittedName>
</protein>
<feature type="non-terminal residue" evidence="2">
    <location>
        <position position="1"/>
    </location>
</feature>
<organism evidence="2 3">
    <name type="scientific">Ataeniobius toweri</name>
    <dbReference type="NCBI Taxonomy" id="208326"/>
    <lineage>
        <taxon>Eukaryota</taxon>
        <taxon>Metazoa</taxon>
        <taxon>Chordata</taxon>
        <taxon>Craniata</taxon>
        <taxon>Vertebrata</taxon>
        <taxon>Euteleostomi</taxon>
        <taxon>Actinopterygii</taxon>
        <taxon>Neopterygii</taxon>
        <taxon>Teleostei</taxon>
        <taxon>Neoteleostei</taxon>
        <taxon>Acanthomorphata</taxon>
        <taxon>Ovalentaria</taxon>
        <taxon>Atherinomorphae</taxon>
        <taxon>Cyprinodontiformes</taxon>
        <taxon>Goodeidae</taxon>
        <taxon>Ataeniobius</taxon>
    </lineage>
</organism>
<dbReference type="EMBL" id="JAHUTI010003349">
    <property type="protein sequence ID" value="MED6233748.1"/>
    <property type="molecule type" value="Genomic_DNA"/>
</dbReference>
<dbReference type="InterPro" id="IPR040325">
    <property type="entry name" value="RIMBP1/2/3"/>
</dbReference>
<dbReference type="InterPro" id="IPR036028">
    <property type="entry name" value="SH3-like_dom_sf"/>
</dbReference>
<name>A0ABU7A717_9TELE</name>
<dbReference type="PANTHER" id="PTHR14234">
    <property type="entry name" value="RIM BINDING PROTEIN-RELATED"/>
    <property type="match status" value="1"/>
</dbReference>
<evidence type="ECO:0000313" key="3">
    <source>
        <dbReference type="Proteomes" id="UP001345963"/>
    </source>
</evidence>
<evidence type="ECO:0000313" key="2">
    <source>
        <dbReference type="EMBL" id="MED6233748.1"/>
    </source>
</evidence>
<gene>
    <name evidence="2" type="primary">RIMBP2_2</name>
    <name evidence="2" type="ORF">ATANTOWER_016163</name>
</gene>
<evidence type="ECO:0000256" key="1">
    <source>
        <dbReference type="SAM" id="MobiDB-lite"/>
    </source>
</evidence>